<keyword evidence="4 5" id="KW-0472">Membrane</keyword>
<evidence type="ECO:0000313" key="6">
    <source>
        <dbReference type="EMBL" id="KAK9819270.1"/>
    </source>
</evidence>
<comment type="subcellular location">
    <subcellularLocation>
        <location evidence="1">Membrane</location>
        <topology evidence="1">Multi-pass membrane protein</topology>
    </subcellularLocation>
</comment>
<comment type="caution">
    <text evidence="6">The sequence shown here is derived from an EMBL/GenBank/DDBJ whole genome shotgun (WGS) entry which is preliminary data.</text>
</comment>
<evidence type="ECO:0000256" key="4">
    <source>
        <dbReference type="ARBA" id="ARBA00023136"/>
    </source>
</evidence>
<dbReference type="PANTHER" id="PTHR12665">
    <property type="entry name" value="ORMDL PROTEINS"/>
    <property type="match status" value="1"/>
</dbReference>
<feature type="transmembrane region" description="Helical" evidence="5">
    <location>
        <begin position="165"/>
        <end position="184"/>
    </location>
</feature>
<evidence type="ECO:0000256" key="1">
    <source>
        <dbReference type="ARBA" id="ARBA00004141"/>
    </source>
</evidence>
<keyword evidence="2 5" id="KW-0812">Transmembrane</keyword>
<dbReference type="PIRSF" id="PIRSF018147">
    <property type="entry name" value="ORMDL"/>
    <property type="match status" value="1"/>
</dbReference>
<keyword evidence="7" id="KW-1185">Reference proteome</keyword>
<feature type="transmembrane region" description="Helical" evidence="5">
    <location>
        <begin position="61"/>
        <end position="84"/>
    </location>
</feature>
<protein>
    <recommendedName>
        <fullName evidence="8">ORMDL family protein</fullName>
    </recommendedName>
</protein>
<dbReference type="AlphaFoldDB" id="A0AAW1QA94"/>
<evidence type="ECO:0000256" key="5">
    <source>
        <dbReference type="SAM" id="Phobius"/>
    </source>
</evidence>
<evidence type="ECO:0000256" key="2">
    <source>
        <dbReference type="ARBA" id="ARBA00022692"/>
    </source>
</evidence>
<gene>
    <name evidence="6" type="ORF">WJX81_002407</name>
</gene>
<sequence>MRCDPNAAARSADVADTELHRPQLRSSAPYSPAARVRSPSVRSSMERALPERAISNKNVEWLSAPGAWTFVVALIVLSWLLISLVVDPGLAWTFVHLLHGAVTYPLLHWNKGSPVQLDQGRYDGLTFWEQLDDGVQHTATRKFFTALPVVLFLLASHGTDYGRQPLGLNLIALAVLVIAKLPALHKVRILGINKY</sequence>
<accession>A0AAW1QA94</accession>
<dbReference type="EMBL" id="JALJOU010000123">
    <property type="protein sequence ID" value="KAK9819270.1"/>
    <property type="molecule type" value="Genomic_DNA"/>
</dbReference>
<dbReference type="GO" id="GO:0005789">
    <property type="term" value="C:endoplasmic reticulum membrane"/>
    <property type="evidence" value="ECO:0007669"/>
    <property type="project" value="InterPro"/>
</dbReference>
<evidence type="ECO:0000256" key="3">
    <source>
        <dbReference type="ARBA" id="ARBA00022989"/>
    </source>
</evidence>
<dbReference type="Pfam" id="PF04061">
    <property type="entry name" value="ORMDL"/>
    <property type="match status" value="1"/>
</dbReference>
<reference evidence="6 7" key="1">
    <citation type="journal article" date="2024" name="Nat. Commun.">
        <title>Phylogenomics reveals the evolutionary origins of lichenization in chlorophyte algae.</title>
        <authorList>
            <person name="Puginier C."/>
            <person name="Libourel C."/>
            <person name="Otte J."/>
            <person name="Skaloud P."/>
            <person name="Haon M."/>
            <person name="Grisel S."/>
            <person name="Petersen M."/>
            <person name="Berrin J.G."/>
            <person name="Delaux P.M."/>
            <person name="Dal Grande F."/>
            <person name="Keller J."/>
        </authorList>
    </citation>
    <scope>NUCLEOTIDE SEQUENCE [LARGE SCALE GENOMIC DNA]</scope>
    <source>
        <strain evidence="6 7">SAG 245.80</strain>
    </source>
</reference>
<dbReference type="Proteomes" id="UP001445335">
    <property type="component" value="Unassembled WGS sequence"/>
</dbReference>
<keyword evidence="3 5" id="KW-1133">Transmembrane helix</keyword>
<proteinExistence type="predicted"/>
<dbReference type="InterPro" id="IPR007203">
    <property type="entry name" value="ORMDL"/>
</dbReference>
<evidence type="ECO:0000313" key="7">
    <source>
        <dbReference type="Proteomes" id="UP001445335"/>
    </source>
</evidence>
<name>A0AAW1QA94_9CHLO</name>
<organism evidence="6 7">
    <name type="scientific">Elliptochloris bilobata</name>
    <dbReference type="NCBI Taxonomy" id="381761"/>
    <lineage>
        <taxon>Eukaryota</taxon>
        <taxon>Viridiplantae</taxon>
        <taxon>Chlorophyta</taxon>
        <taxon>core chlorophytes</taxon>
        <taxon>Trebouxiophyceae</taxon>
        <taxon>Trebouxiophyceae incertae sedis</taxon>
        <taxon>Elliptochloris clade</taxon>
        <taxon>Elliptochloris</taxon>
    </lineage>
</organism>
<evidence type="ECO:0008006" key="8">
    <source>
        <dbReference type="Google" id="ProtNLM"/>
    </source>
</evidence>